<feature type="region of interest" description="Disordered" evidence="1">
    <location>
        <begin position="274"/>
        <end position="293"/>
    </location>
</feature>
<feature type="region of interest" description="Disordered" evidence="1">
    <location>
        <begin position="145"/>
        <end position="164"/>
    </location>
</feature>
<keyword evidence="2" id="KW-0829">Tyrosine-protein kinase</keyword>
<evidence type="ECO:0000256" key="1">
    <source>
        <dbReference type="SAM" id="MobiDB-lite"/>
    </source>
</evidence>
<dbReference type="Proteomes" id="UP000762676">
    <property type="component" value="Unassembled WGS sequence"/>
</dbReference>
<comment type="caution">
    <text evidence="2">The sequence shown here is derived from an EMBL/GenBank/DDBJ whole genome shotgun (WGS) entry which is preliminary data.</text>
</comment>
<keyword evidence="2" id="KW-0808">Transferase</keyword>
<dbReference type="AlphaFoldDB" id="A0AAV4I892"/>
<accession>A0AAV4I892</accession>
<dbReference type="GO" id="GO:0004713">
    <property type="term" value="F:protein tyrosine kinase activity"/>
    <property type="evidence" value="ECO:0007669"/>
    <property type="project" value="UniProtKB-KW"/>
</dbReference>
<protein>
    <submittedName>
        <fullName evidence="2">Receptor protein-tyrosine kinase</fullName>
    </submittedName>
</protein>
<feature type="region of interest" description="Disordered" evidence="1">
    <location>
        <begin position="32"/>
        <end position="137"/>
    </location>
</feature>
<evidence type="ECO:0000313" key="2">
    <source>
        <dbReference type="EMBL" id="GFS06648.1"/>
    </source>
</evidence>
<name>A0AAV4I892_9GAST</name>
<dbReference type="EMBL" id="BMAT01009456">
    <property type="protein sequence ID" value="GFS06648.1"/>
    <property type="molecule type" value="Genomic_DNA"/>
</dbReference>
<proteinExistence type="predicted"/>
<keyword evidence="2" id="KW-0675">Receptor</keyword>
<reference evidence="2 3" key="1">
    <citation type="journal article" date="2021" name="Elife">
        <title>Chloroplast acquisition without the gene transfer in kleptoplastic sea slugs, Plakobranchus ocellatus.</title>
        <authorList>
            <person name="Maeda T."/>
            <person name="Takahashi S."/>
            <person name="Yoshida T."/>
            <person name="Shimamura S."/>
            <person name="Takaki Y."/>
            <person name="Nagai Y."/>
            <person name="Toyoda A."/>
            <person name="Suzuki Y."/>
            <person name="Arimoto A."/>
            <person name="Ishii H."/>
            <person name="Satoh N."/>
            <person name="Nishiyama T."/>
            <person name="Hasebe M."/>
            <person name="Maruyama T."/>
            <person name="Minagawa J."/>
            <person name="Obokata J."/>
            <person name="Shigenobu S."/>
        </authorList>
    </citation>
    <scope>NUCLEOTIDE SEQUENCE [LARGE SCALE GENOMIC DNA]</scope>
</reference>
<keyword evidence="3" id="KW-1185">Reference proteome</keyword>
<evidence type="ECO:0000313" key="3">
    <source>
        <dbReference type="Proteomes" id="UP000762676"/>
    </source>
</evidence>
<gene>
    <name evidence="2" type="ORF">ElyMa_004710700</name>
</gene>
<sequence length="402" mass="43659">MRLPSASYDQQEFLQGITSDAGEDTSNLVEADDYLHPGESGGRGRRAGPGGPHMHLNGGVNHHHHHHHHPHAFTNGGLHNGRVSPPRRQHSSSSTSSTAQIIHDPHSPLTNGALVGKSGSKGNNSNRRDGQKGPNKKYMHLNAAARAKQERENPHIGGNRLDSASSRYCSDPIKFSKDREEIEWGSQMSPYPYPGADAHNPRMPKKTSPSIKLPVDKDDYLQPGAAAQSMSYLDLDGKGYYQNEKIGHPNGNAAVITESADTTATEDDPMLDTSTTPLHSNGINHNNNNKNKRGQYTNQMSSKGSGVFSWPAPVSSNFAVDNPDYFEDQFQAGVTNLVATEDDELDDDVWEVQEPAVVPNGTWNGYLPVANSCNSPSHAAHPVNTKVMYNGGRALRNSESNV</sequence>
<keyword evidence="2" id="KW-0418">Kinase</keyword>
<feature type="compositionally biased region" description="Basic residues" evidence="1">
    <location>
        <begin position="61"/>
        <end position="71"/>
    </location>
</feature>
<organism evidence="2 3">
    <name type="scientific">Elysia marginata</name>
    <dbReference type="NCBI Taxonomy" id="1093978"/>
    <lineage>
        <taxon>Eukaryota</taxon>
        <taxon>Metazoa</taxon>
        <taxon>Spiralia</taxon>
        <taxon>Lophotrochozoa</taxon>
        <taxon>Mollusca</taxon>
        <taxon>Gastropoda</taxon>
        <taxon>Heterobranchia</taxon>
        <taxon>Euthyneura</taxon>
        <taxon>Panpulmonata</taxon>
        <taxon>Sacoglossa</taxon>
        <taxon>Placobranchoidea</taxon>
        <taxon>Plakobranchidae</taxon>
        <taxon>Elysia</taxon>
    </lineage>
</organism>